<keyword evidence="2 3" id="KW-0378">Hydrolase</keyword>
<dbReference type="FunFam" id="3.10.129.10:FF:000004">
    <property type="entry name" value="Tol-pal system-associated acyl-CoA thioesterase"/>
    <property type="match status" value="1"/>
</dbReference>
<organism evidence="3 4">
    <name type="scientific">Glaciecola punicea ACAM 611</name>
    <dbReference type="NCBI Taxonomy" id="1121923"/>
    <lineage>
        <taxon>Bacteria</taxon>
        <taxon>Pseudomonadati</taxon>
        <taxon>Pseudomonadota</taxon>
        <taxon>Gammaproteobacteria</taxon>
        <taxon>Alteromonadales</taxon>
        <taxon>Alteromonadaceae</taxon>
        <taxon>Glaciecola</taxon>
    </lineage>
</organism>
<dbReference type="Pfam" id="PF13279">
    <property type="entry name" value="4HBT_2"/>
    <property type="match status" value="1"/>
</dbReference>
<name>H5TBL0_9ALTE</name>
<dbReference type="EMBL" id="BAET01000014">
    <property type="protein sequence ID" value="GAB55687.1"/>
    <property type="molecule type" value="Genomic_DNA"/>
</dbReference>
<sequence length="130" mass="14791">MNKFDIQSRVYYEDTDAGGIVYHANYLKYMERARTEWLRSLDISQQNLLEQSLGFVVIDMKIAFIQSAKLDDVLSVSCQVVQKKGASLSFVQEIRKNDVLLVSAQVKVACVNTQRSRPTAIPKELYNAIN</sequence>
<dbReference type="Gene3D" id="3.10.129.10">
    <property type="entry name" value="Hotdog Thioesterase"/>
    <property type="match status" value="1"/>
</dbReference>
<dbReference type="InterPro" id="IPR014166">
    <property type="entry name" value="Tol-Pal_acyl-CoA_thioesterase"/>
</dbReference>
<dbReference type="NCBIfam" id="TIGR00051">
    <property type="entry name" value="YbgC/FadM family acyl-CoA thioesterase"/>
    <property type="match status" value="1"/>
</dbReference>
<dbReference type="PANTHER" id="PTHR31793">
    <property type="entry name" value="4-HYDROXYBENZOYL-COA THIOESTERASE FAMILY MEMBER"/>
    <property type="match status" value="1"/>
</dbReference>
<dbReference type="eggNOG" id="COG0824">
    <property type="taxonomic scope" value="Bacteria"/>
</dbReference>
<protein>
    <submittedName>
        <fullName evidence="3">Acyl-CoA thioester hydrolase</fullName>
        <ecNumber evidence="3">3.1.2.-</ecNumber>
    </submittedName>
</protein>
<gene>
    <name evidence="3" type="primary">ybgC</name>
    <name evidence="3" type="ORF">GPUN_1567</name>
</gene>
<dbReference type="PANTHER" id="PTHR31793:SF37">
    <property type="entry name" value="ACYL-COA THIOESTER HYDROLASE YBGC"/>
    <property type="match status" value="1"/>
</dbReference>
<dbReference type="AlphaFoldDB" id="H5TBL0"/>
<dbReference type="OrthoDB" id="9808429at2"/>
<evidence type="ECO:0000256" key="2">
    <source>
        <dbReference type="ARBA" id="ARBA00022801"/>
    </source>
</evidence>
<dbReference type="NCBIfam" id="TIGR02799">
    <property type="entry name" value="thio_ybgC"/>
    <property type="match status" value="1"/>
</dbReference>
<reference evidence="3 4" key="2">
    <citation type="journal article" date="2017" name="Antonie Van Leeuwenhoek">
        <title>Rhizobium rhizosphaerae sp. nov., a novel species isolated from rice rhizosphere.</title>
        <authorList>
            <person name="Zhao J.J."/>
            <person name="Zhang J."/>
            <person name="Zhang R.J."/>
            <person name="Zhang C.W."/>
            <person name="Yin H.Q."/>
            <person name="Zhang X.X."/>
        </authorList>
    </citation>
    <scope>NUCLEOTIDE SEQUENCE [LARGE SCALE GENOMIC DNA]</scope>
    <source>
        <strain evidence="3 4">ACAM 611</strain>
    </source>
</reference>
<dbReference type="EC" id="3.1.2.-" evidence="3"/>
<dbReference type="CDD" id="cd00586">
    <property type="entry name" value="4HBT"/>
    <property type="match status" value="1"/>
</dbReference>
<dbReference type="InterPro" id="IPR006684">
    <property type="entry name" value="YbgC/YbaW"/>
</dbReference>
<dbReference type="Proteomes" id="UP000053586">
    <property type="component" value="Unassembled WGS sequence"/>
</dbReference>
<dbReference type="PROSITE" id="PS01328">
    <property type="entry name" value="4HBCOA_THIOESTERASE"/>
    <property type="match status" value="1"/>
</dbReference>
<proteinExistence type="inferred from homology"/>
<keyword evidence="4" id="KW-1185">Reference proteome</keyword>
<accession>H5TBL0</accession>
<dbReference type="SUPFAM" id="SSF54637">
    <property type="entry name" value="Thioesterase/thiol ester dehydrase-isomerase"/>
    <property type="match status" value="1"/>
</dbReference>
<dbReference type="PIRSF" id="PIRSF003230">
    <property type="entry name" value="YbgC"/>
    <property type="match status" value="1"/>
</dbReference>
<dbReference type="InterPro" id="IPR008272">
    <property type="entry name" value="HB-CoA_thioesterase_AS"/>
</dbReference>
<dbReference type="GO" id="GO:0047617">
    <property type="term" value="F:fatty acyl-CoA hydrolase activity"/>
    <property type="evidence" value="ECO:0007669"/>
    <property type="project" value="TreeGrafter"/>
</dbReference>
<evidence type="ECO:0000256" key="1">
    <source>
        <dbReference type="ARBA" id="ARBA00005953"/>
    </source>
</evidence>
<evidence type="ECO:0000313" key="3">
    <source>
        <dbReference type="EMBL" id="GAB55687.1"/>
    </source>
</evidence>
<dbReference type="InterPro" id="IPR050563">
    <property type="entry name" value="4-hydroxybenzoyl-CoA_TE"/>
</dbReference>
<reference evidence="3 4" key="1">
    <citation type="journal article" date="2012" name="J. Bacteriol.">
        <title>Genome sequence of proteorhodopsin-containing sea ice bacterium Glaciecola punicea ACAM 611T.</title>
        <authorList>
            <person name="Qin Q.-L."/>
            <person name="Xie B.-B."/>
            <person name="Shu Y.-L."/>
            <person name="Rong J.-C."/>
            <person name="Zhao D.-L."/>
            <person name="Zhang X.-Y."/>
            <person name="Chen X.-L."/>
            <person name="Zhou B.-C."/>
            <person name="Zhanga Y.-Z."/>
        </authorList>
    </citation>
    <scope>NUCLEOTIDE SEQUENCE [LARGE SCALE GENOMIC DNA]</scope>
    <source>
        <strain evidence="3 4">ACAM 611</strain>
    </source>
</reference>
<dbReference type="RefSeq" id="WP_006005015.1">
    <property type="nucleotide sequence ID" value="NZ_BAET01000014.1"/>
</dbReference>
<evidence type="ECO:0000313" key="4">
    <source>
        <dbReference type="Proteomes" id="UP000053586"/>
    </source>
</evidence>
<comment type="similarity">
    <text evidence="1">Belongs to the 4-hydroxybenzoyl-CoA thioesterase family.</text>
</comment>
<dbReference type="InterPro" id="IPR029069">
    <property type="entry name" value="HotDog_dom_sf"/>
</dbReference>
<comment type="caution">
    <text evidence="3">The sequence shown here is derived from an EMBL/GenBank/DDBJ whole genome shotgun (WGS) entry which is preliminary data.</text>
</comment>
<dbReference type="STRING" id="56804.BAE46_09850"/>